<feature type="compositionally biased region" description="Basic and acidic residues" evidence="1">
    <location>
        <begin position="187"/>
        <end position="206"/>
    </location>
</feature>
<dbReference type="PANTHER" id="PTHR41805:SF1">
    <property type="entry name" value="RRNA-PROCESSING PROTEIN FYV7"/>
    <property type="match status" value="1"/>
</dbReference>
<feature type="compositionally biased region" description="Basic and acidic residues" evidence="1">
    <location>
        <begin position="83"/>
        <end position="121"/>
    </location>
</feature>
<dbReference type="RefSeq" id="XP_047757609.1">
    <property type="nucleotide sequence ID" value="XM_047902020.1"/>
</dbReference>
<dbReference type="AlphaFoldDB" id="A0A9Q8P4R6"/>
<feature type="region of interest" description="Disordered" evidence="1">
    <location>
        <begin position="1"/>
        <end position="42"/>
    </location>
</feature>
<accession>A0A9Q8P4R6</accession>
<protein>
    <recommendedName>
        <fullName evidence="4">rRNA-processing protein FYV7</fullName>
    </recommendedName>
</protein>
<organism evidence="2 3">
    <name type="scientific">Passalora fulva</name>
    <name type="common">Tomato leaf mold</name>
    <name type="synonym">Cladosporium fulvum</name>
    <dbReference type="NCBI Taxonomy" id="5499"/>
    <lineage>
        <taxon>Eukaryota</taxon>
        <taxon>Fungi</taxon>
        <taxon>Dikarya</taxon>
        <taxon>Ascomycota</taxon>
        <taxon>Pezizomycotina</taxon>
        <taxon>Dothideomycetes</taxon>
        <taxon>Dothideomycetidae</taxon>
        <taxon>Mycosphaerellales</taxon>
        <taxon>Mycosphaerellaceae</taxon>
        <taxon>Fulvia</taxon>
    </lineage>
</organism>
<dbReference type="OrthoDB" id="2135053at2759"/>
<feature type="region of interest" description="Disordered" evidence="1">
    <location>
        <begin position="61"/>
        <end position="206"/>
    </location>
</feature>
<dbReference type="EMBL" id="CP090164">
    <property type="protein sequence ID" value="UJO13243.1"/>
    <property type="molecule type" value="Genomic_DNA"/>
</dbReference>
<proteinExistence type="predicted"/>
<dbReference type="KEGG" id="ffu:CLAFUR5_02872"/>
<dbReference type="OMA" id="HPTRELM"/>
<dbReference type="Proteomes" id="UP000756132">
    <property type="component" value="Chromosome 2"/>
</dbReference>
<keyword evidence="3" id="KW-1185">Reference proteome</keyword>
<evidence type="ECO:0000256" key="1">
    <source>
        <dbReference type="SAM" id="MobiDB-lite"/>
    </source>
</evidence>
<feature type="compositionally biased region" description="Basic and acidic residues" evidence="1">
    <location>
        <begin position="1"/>
        <end position="16"/>
    </location>
</feature>
<name>A0A9Q8P4R6_PASFU</name>
<gene>
    <name evidence="2" type="ORF">CLAFUR5_02872</name>
</gene>
<reference evidence="2" key="2">
    <citation type="journal article" date="2022" name="Microb. Genom.">
        <title>A chromosome-scale genome assembly of the tomato pathogen Cladosporium fulvum reveals a compartmentalized genome architecture and the presence of a dispensable chromosome.</title>
        <authorList>
            <person name="Zaccaron A.Z."/>
            <person name="Chen L.H."/>
            <person name="Samaras A."/>
            <person name="Stergiopoulos I."/>
        </authorList>
    </citation>
    <scope>NUCLEOTIDE SEQUENCE</scope>
    <source>
        <strain evidence="2">Race5_Kim</strain>
    </source>
</reference>
<dbReference type="PANTHER" id="PTHR41805">
    <property type="entry name" value="EXPRESSED PROTEIN"/>
    <property type="match status" value="1"/>
</dbReference>
<dbReference type="GeneID" id="71982750"/>
<evidence type="ECO:0000313" key="2">
    <source>
        <dbReference type="EMBL" id="UJO13243.1"/>
    </source>
</evidence>
<feature type="compositionally biased region" description="Basic and acidic residues" evidence="1">
    <location>
        <begin position="131"/>
        <end position="170"/>
    </location>
</feature>
<reference evidence="2" key="1">
    <citation type="submission" date="2021-12" db="EMBL/GenBank/DDBJ databases">
        <authorList>
            <person name="Zaccaron A."/>
            <person name="Stergiopoulos I."/>
        </authorList>
    </citation>
    <scope>NUCLEOTIDE SEQUENCE</scope>
    <source>
        <strain evidence="2">Race5_Kim</strain>
    </source>
</reference>
<sequence length="206" mass="24154">MSEKRKRDHNDGDAKAERKKQKKGFRVGPDNLPDGVWKRKNQEIKQNLIGKAKIYKEYTKLKKQRKIPEQEESIPQPASLALDEEKAKEADTAPHPDRQTLIEREAKEPEEVQPRRPDREPRRRKPKAIPFKKEHEEALQRKAEAGERRKAREAAQQERQQKIEEREKFRKAMSKARTGGWNGQRKLGRESKPLLEKVKRIMGDSG</sequence>
<evidence type="ECO:0000313" key="3">
    <source>
        <dbReference type="Proteomes" id="UP000756132"/>
    </source>
</evidence>
<evidence type="ECO:0008006" key="4">
    <source>
        <dbReference type="Google" id="ProtNLM"/>
    </source>
</evidence>